<reference evidence="4" key="1">
    <citation type="submission" date="2022-03" db="EMBL/GenBank/DDBJ databases">
        <authorList>
            <person name="Martin C."/>
        </authorList>
    </citation>
    <scope>NUCLEOTIDE SEQUENCE</scope>
</reference>
<protein>
    <submittedName>
        <fullName evidence="4">Uncharacterized protein</fullName>
    </submittedName>
</protein>
<keyword evidence="5" id="KW-1185">Reference proteome</keyword>
<accession>A0A8J1TMT7</accession>
<comment type="caution">
    <text evidence="1">Lacks conserved residue(s) required for the propagation of feature annotation.</text>
</comment>
<evidence type="ECO:0000256" key="3">
    <source>
        <dbReference type="SAM" id="Phobius"/>
    </source>
</evidence>
<comment type="caution">
    <text evidence="4">The sequence shown here is derived from an EMBL/GenBank/DDBJ whole genome shotgun (WGS) entry which is preliminary data.</text>
</comment>
<gene>
    <name evidence="4" type="ORF">OFUS_LOCUS25975</name>
</gene>
<keyword evidence="3" id="KW-0472">Membrane</keyword>
<feature type="transmembrane region" description="Helical" evidence="3">
    <location>
        <begin position="64"/>
        <end position="91"/>
    </location>
</feature>
<dbReference type="Proteomes" id="UP000749559">
    <property type="component" value="Unassembled WGS sequence"/>
</dbReference>
<dbReference type="InterPro" id="IPR000742">
    <property type="entry name" value="EGF"/>
</dbReference>
<evidence type="ECO:0000313" key="4">
    <source>
        <dbReference type="EMBL" id="CAH1802275.1"/>
    </source>
</evidence>
<dbReference type="PROSITE" id="PS00022">
    <property type="entry name" value="EGF_1"/>
    <property type="match status" value="1"/>
</dbReference>
<evidence type="ECO:0000313" key="5">
    <source>
        <dbReference type="Proteomes" id="UP000749559"/>
    </source>
</evidence>
<keyword evidence="1" id="KW-0245">EGF-like domain</keyword>
<dbReference type="SUPFAM" id="SSF57196">
    <property type="entry name" value="EGF/Laminin"/>
    <property type="match status" value="1"/>
</dbReference>
<proteinExistence type="predicted"/>
<feature type="compositionally biased region" description="Low complexity" evidence="2">
    <location>
        <begin position="105"/>
        <end position="114"/>
    </location>
</feature>
<dbReference type="Gene3D" id="2.10.25.10">
    <property type="entry name" value="Laminin"/>
    <property type="match status" value="1"/>
</dbReference>
<evidence type="ECO:0000256" key="2">
    <source>
        <dbReference type="SAM" id="MobiDB-lite"/>
    </source>
</evidence>
<dbReference type="AlphaFoldDB" id="A0A8J1TMT7"/>
<keyword evidence="3" id="KW-0812">Transmembrane</keyword>
<dbReference type="PROSITE" id="PS01186">
    <property type="entry name" value="EGF_2"/>
    <property type="match status" value="1"/>
</dbReference>
<organism evidence="4 5">
    <name type="scientific">Owenia fusiformis</name>
    <name type="common">Polychaete worm</name>
    <dbReference type="NCBI Taxonomy" id="6347"/>
    <lineage>
        <taxon>Eukaryota</taxon>
        <taxon>Metazoa</taxon>
        <taxon>Spiralia</taxon>
        <taxon>Lophotrochozoa</taxon>
        <taxon>Annelida</taxon>
        <taxon>Polychaeta</taxon>
        <taxon>Sedentaria</taxon>
        <taxon>Canalipalpata</taxon>
        <taxon>Sabellida</taxon>
        <taxon>Oweniida</taxon>
        <taxon>Oweniidae</taxon>
        <taxon>Owenia</taxon>
    </lineage>
</organism>
<name>A0A8J1TMT7_OWEFU</name>
<evidence type="ECO:0000256" key="1">
    <source>
        <dbReference type="PROSITE-ProRule" id="PRU00076"/>
    </source>
</evidence>
<keyword evidence="3" id="KW-1133">Transmembrane helix</keyword>
<dbReference type="PROSITE" id="PS50026">
    <property type="entry name" value="EGF_3"/>
    <property type="match status" value="1"/>
</dbReference>
<dbReference type="EMBL" id="CAIIXF020000012">
    <property type="protein sequence ID" value="CAH1802275.1"/>
    <property type="molecule type" value="Genomic_DNA"/>
</dbReference>
<keyword evidence="1" id="KW-1015">Disulfide bond</keyword>
<sequence>MSAKVCNISRTFPGDTLPTLLQLVCYNGGSCPKQLHTAGFVTSELTCRCWPGFSGKGCEIDVRALWGITIATCLLLAILLILVALWFVVIWKRTNELIPSKQNRQLPGQQQLKHQQTEQRHRSPLNDWLGQEGPNTMPPGMVHENAYAAPNEIGRPQRENISNWASAGARRGSQMESPERLLKEMKDLILSFEMARQRHNRAF</sequence>
<feature type="disulfide bond" evidence="1">
    <location>
        <begin position="49"/>
        <end position="58"/>
    </location>
</feature>
<feature type="region of interest" description="Disordered" evidence="2">
    <location>
        <begin position="105"/>
        <end position="139"/>
    </location>
</feature>